<name>A0A9N8WMB0_9GLOM</name>
<evidence type="ECO:0000313" key="2">
    <source>
        <dbReference type="Proteomes" id="UP000789739"/>
    </source>
</evidence>
<keyword evidence="2" id="KW-1185">Reference proteome</keyword>
<comment type="caution">
    <text evidence="1">The sequence shown here is derived from an EMBL/GenBank/DDBJ whole genome shotgun (WGS) entry which is preliminary data.</text>
</comment>
<sequence length="571" mass="66690">MSDVSLSDYKRFFINISTHVAVIHVKWPAYRSTHSDHIKQNHSLLNQWIMDEDKSPLLALFTPEWSASVIKYYKSLEKEGSMRRIMFHKTHDISKCLNCGERERVVVCGEREKRWTRKRKFPNCRVFHVNEDEFDFRLYVSGPAEHLEKYHPLDQLVAYFPFRKEIADDIFGFYSIERSSTHEQSYKLTRRKRTEIIGNMAMKLYRVAYNGTSAYNTISGYNSAYNGCVNRLNAMGGLLLPTLPPELIIYILESLGREDMSDLIPTILVCARVNKWWCNIARKVWYNHLDLSSITQFTKLASSTGSMFSYINRLSVSITLLDWMLYNPFCQRTCHYTFESSVLSILQKSVNLQELKIYFKLPHSQLTYTYPFLMYNRMETCQVAGWEINTPHGKRNLIEDSLIRTFNSLTSQIESLDEREPTATKVIKLRKIGHDAPLKLLLFQPPSDALISAIRAYVHAFRDRHDRYYQQLFTAHVTNQHRTRFESQLDLGYFMVVWVVGHKDCFDRIDAWFKTTKQFSDWDKGIPVGFIGKNGMVKVVDDECGVSDNVVKLLGLRSSLLIGSYIYRRSQ</sequence>
<protein>
    <submittedName>
        <fullName evidence="1">3677_t:CDS:1</fullName>
    </submittedName>
</protein>
<gene>
    <name evidence="1" type="ORF">PBRASI_LOCUS2131</name>
</gene>
<dbReference type="OrthoDB" id="10281080at2759"/>
<evidence type="ECO:0000313" key="1">
    <source>
        <dbReference type="EMBL" id="CAG8491491.1"/>
    </source>
</evidence>
<dbReference type="AlphaFoldDB" id="A0A9N8WMB0"/>
<organism evidence="1 2">
    <name type="scientific">Paraglomus brasilianum</name>
    <dbReference type="NCBI Taxonomy" id="144538"/>
    <lineage>
        <taxon>Eukaryota</taxon>
        <taxon>Fungi</taxon>
        <taxon>Fungi incertae sedis</taxon>
        <taxon>Mucoromycota</taxon>
        <taxon>Glomeromycotina</taxon>
        <taxon>Glomeromycetes</taxon>
        <taxon>Paraglomerales</taxon>
        <taxon>Paraglomeraceae</taxon>
        <taxon>Paraglomus</taxon>
    </lineage>
</organism>
<reference evidence="1" key="1">
    <citation type="submission" date="2021-06" db="EMBL/GenBank/DDBJ databases">
        <authorList>
            <person name="Kallberg Y."/>
            <person name="Tangrot J."/>
            <person name="Rosling A."/>
        </authorList>
    </citation>
    <scope>NUCLEOTIDE SEQUENCE</scope>
    <source>
        <strain evidence="1">BR232B</strain>
    </source>
</reference>
<proteinExistence type="predicted"/>
<dbReference type="EMBL" id="CAJVPI010000159">
    <property type="protein sequence ID" value="CAG8491491.1"/>
    <property type="molecule type" value="Genomic_DNA"/>
</dbReference>
<dbReference type="Proteomes" id="UP000789739">
    <property type="component" value="Unassembled WGS sequence"/>
</dbReference>
<accession>A0A9N8WMB0</accession>